<organism evidence="1 2">
    <name type="scientific">Amycolatopsis pigmentata</name>
    <dbReference type="NCBI Taxonomy" id="450801"/>
    <lineage>
        <taxon>Bacteria</taxon>
        <taxon>Bacillati</taxon>
        <taxon>Actinomycetota</taxon>
        <taxon>Actinomycetes</taxon>
        <taxon>Pseudonocardiales</taxon>
        <taxon>Pseudonocardiaceae</taxon>
        <taxon>Amycolatopsis</taxon>
    </lineage>
</organism>
<gene>
    <name evidence="1" type="ORF">ACFSXZ_01625</name>
</gene>
<name>A0ABW5FL65_9PSEU</name>
<proteinExistence type="predicted"/>
<dbReference type="Proteomes" id="UP001597417">
    <property type="component" value="Unassembled WGS sequence"/>
</dbReference>
<evidence type="ECO:0000313" key="1">
    <source>
        <dbReference type="EMBL" id="MFD2415017.1"/>
    </source>
</evidence>
<sequence>MANQILDLSPSGPLNTLASRIQSTGVVGTGQLRFHGMLSWQPTDTPPLNIRPYDAYYGIIGMFRAGYLLNMRDYTETAWNAMEAFQADMDGNGYTHDYVWADRQFRDGTINATGVLTSPVQAQFTPADVGSPIAGTGLSGTVTIGSYLSATQVQLSGTTSVVSTPQIYNILTYGPTGQWVVRAPQQQDSTDAYAALFLLALYQGFQSTRDYERVRKLEHGAVAALMALVTTRQTDSQFLALPNGLYNATLLEDCTEVYTGLRAAAYLFGPREVIPGHPDIGLLAERFAEEIQGFIHTWWDYTNPGRTISPVGMVAGSNRLTGSFLPTDVQSSIATGSPGVPLGATITDILPNGTAVLDAPATATNASGSVTTVVTGYRMAETVANVPQQDLPDWSSPTKAYEQPWFAVDGRLATSLANHFLYAQPQFYANSEYAGGFGEEALLDARRQTEALVTALSYANSTYAVVSHLSPPFGYPFTIGKYGMLMVTISARSLGTFIPPRG</sequence>
<dbReference type="EMBL" id="JBHUKR010000003">
    <property type="protein sequence ID" value="MFD2415017.1"/>
    <property type="molecule type" value="Genomic_DNA"/>
</dbReference>
<keyword evidence="2" id="KW-1185">Reference proteome</keyword>
<protein>
    <submittedName>
        <fullName evidence="1">Uncharacterized protein</fullName>
    </submittedName>
</protein>
<comment type="caution">
    <text evidence="1">The sequence shown here is derived from an EMBL/GenBank/DDBJ whole genome shotgun (WGS) entry which is preliminary data.</text>
</comment>
<evidence type="ECO:0000313" key="2">
    <source>
        <dbReference type="Proteomes" id="UP001597417"/>
    </source>
</evidence>
<dbReference type="RefSeq" id="WP_378260435.1">
    <property type="nucleotide sequence ID" value="NZ_JBHUKR010000003.1"/>
</dbReference>
<reference evidence="2" key="1">
    <citation type="journal article" date="2019" name="Int. J. Syst. Evol. Microbiol.">
        <title>The Global Catalogue of Microorganisms (GCM) 10K type strain sequencing project: providing services to taxonomists for standard genome sequencing and annotation.</title>
        <authorList>
            <consortium name="The Broad Institute Genomics Platform"/>
            <consortium name="The Broad Institute Genome Sequencing Center for Infectious Disease"/>
            <person name="Wu L."/>
            <person name="Ma J."/>
        </authorList>
    </citation>
    <scope>NUCLEOTIDE SEQUENCE [LARGE SCALE GENOMIC DNA]</scope>
    <source>
        <strain evidence="2">CGMCC 4.7645</strain>
    </source>
</reference>
<accession>A0ABW5FL65</accession>